<organism evidence="2">
    <name type="scientific">Salmonella enterica</name>
    <name type="common">Salmonella choleraesuis</name>
    <dbReference type="NCBI Taxonomy" id="28901"/>
    <lineage>
        <taxon>Bacteria</taxon>
        <taxon>Pseudomonadati</taxon>
        <taxon>Pseudomonadota</taxon>
        <taxon>Gammaproteobacteria</taxon>
        <taxon>Enterobacterales</taxon>
        <taxon>Enterobacteriaceae</taxon>
        <taxon>Salmonella</taxon>
    </lineage>
</organism>
<proteinExistence type="predicted"/>
<keyword evidence="1" id="KW-0175">Coiled coil</keyword>
<comment type="caution">
    <text evidence="2">The sequence shown here is derived from an EMBL/GenBank/DDBJ whole genome shotgun (WGS) entry which is preliminary data.</text>
</comment>
<reference evidence="2" key="1">
    <citation type="submission" date="2019-09" db="EMBL/GenBank/DDBJ databases">
        <authorList>
            <consortium name="PulseNet: The National Subtyping Network for Foodborne Disease Surveillance"/>
            <person name="Tarr C.L."/>
            <person name="Trees E."/>
            <person name="Katz L.S."/>
            <person name="Carleton-Romer H.A."/>
            <person name="Stroika S."/>
            <person name="Kucerova Z."/>
            <person name="Roache K.F."/>
            <person name="Sabol A.L."/>
            <person name="Besser J."/>
            <person name="Gerner-Smidt P."/>
        </authorList>
    </citation>
    <scope>NUCLEOTIDE SEQUENCE</scope>
    <source>
        <strain evidence="2">PNUSAS095236</strain>
    </source>
</reference>
<name>A0A5Y9Y2M5_SALER</name>
<protein>
    <submittedName>
        <fullName evidence="2">Uncharacterized protein</fullName>
    </submittedName>
</protein>
<gene>
    <name evidence="2" type="ORF">F0154_03270</name>
</gene>
<evidence type="ECO:0000313" key="2">
    <source>
        <dbReference type="EMBL" id="ECQ8325649.1"/>
    </source>
</evidence>
<feature type="coiled-coil region" evidence="1">
    <location>
        <begin position="22"/>
        <end position="49"/>
    </location>
</feature>
<dbReference type="EMBL" id="AAKDBL010000002">
    <property type="protein sequence ID" value="ECQ8325649.1"/>
    <property type="molecule type" value="Genomic_DNA"/>
</dbReference>
<evidence type="ECO:0000256" key="1">
    <source>
        <dbReference type="SAM" id="Coils"/>
    </source>
</evidence>
<accession>A0A5Y9Y2M5</accession>
<dbReference type="AlphaFoldDB" id="A0A5Y9Y2M5"/>
<sequence length="83" mass="9364">MNRYQQQLIHIRQSEEAYLTRTEELTARNAALQRRIDDVTQQYVDEKGKTHPVACVFTRGFVQQYNAALGVSAPDAAAATPNK</sequence>